<dbReference type="AlphaFoldDB" id="A0A645BDV6"/>
<reference evidence="1" key="1">
    <citation type="submission" date="2019-08" db="EMBL/GenBank/DDBJ databases">
        <authorList>
            <person name="Kucharzyk K."/>
            <person name="Murdoch R.W."/>
            <person name="Higgins S."/>
            <person name="Loffler F."/>
        </authorList>
    </citation>
    <scope>NUCLEOTIDE SEQUENCE</scope>
</reference>
<dbReference type="EMBL" id="VSSQ01018299">
    <property type="protein sequence ID" value="MPM61363.1"/>
    <property type="molecule type" value="Genomic_DNA"/>
</dbReference>
<organism evidence="1">
    <name type="scientific">bioreactor metagenome</name>
    <dbReference type="NCBI Taxonomy" id="1076179"/>
    <lineage>
        <taxon>unclassified sequences</taxon>
        <taxon>metagenomes</taxon>
        <taxon>ecological metagenomes</taxon>
    </lineage>
</organism>
<protein>
    <submittedName>
        <fullName evidence="1">Uncharacterized protein</fullName>
    </submittedName>
</protein>
<evidence type="ECO:0000313" key="1">
    <source>
        <dbReference type="EMBL" id="MPM61363.1"/>
    </source>
</evidence>
<name>A0A645BDV6_9ZZZZ</name>
<gene>
    <name evidence="1" type="ORF">SDC9_108221</name>
</gene>
<accession>A0A645BDV6</accession>
<sequence length="103" mass="11670">MIVVSGDDVFGKPHAHQYRAAFFDDVYRFGVGIVNRYACFSEAQMFYTLFGRTPVYIHHGDILGFHGLDHGGKTNIDDLDGFTEKILDFSFSHNMLRFSAATK</sequence>
<comment type="caution">
    <text evidence="1">The sequence shown here is derived from an EMBL/GenBank/DDBJ whole genome shotgun (WGS) entry which is preliminary data.</text>
</comment>
<proteinExistence type="predicted"/>